<evidence type="ECO:0000313" key="1">
    <source>
        <dbReference type="EMBL" id="CAD7413776.1"/>
    </source>
</evidence>
<evidence type="ECO:0008006" key="2">
    <source>
        <dbReference type="Google" id="ProtNLM"/>
    </source>
</evidence>
<organism evidence="1">
    <name type="scientific">Timema cristinae</name>
    <name type="common">Walking stick</name>
    <dbReference type="NCBI Taxonomy" id="61476"/>
    <lineage>
        <taxon>Eukaryota</taxon>
        <taxon>Metazoa</taxon>
        <taxon>Ecdysozoa</taxon>
        <taxon>Arthropoda</taxon>
        <taxon>Hexapoda</taxon>
        <taxon>Insecta</taxon>
        <taxon>Pterygota</taxon>
        <taxon>Neoptera</taxon>
        <taxon>Polyneoptera</taxon>
        <taxon>Phasmatodea</taxon>
        <taxon>Timematodea</taxon>
        <taxon>Timematoidea</taxon>
        <taxon>Timematidae</taxon>
        <taxon>Timema</taxon>
    </lineage>
</organism>
<sequence length="171" mass="19369">MHAHVAYILKVAASLKVFYIKLIHVTCLAHAVHRVAEVIRSHFTNVNAIISTVKKEFLKAPSRIFSFKFTLPNTPLPPQPVLTRWDTWLHAALYYADYLGDIQKVVQTFEEEQAVAITEANAAIILLNCQCGSGIRKKPFWKSSWSNHSFRGEGFASCERCEDNAGNRRKP</sequence>
<dbReference type="AlphaFoldDB" id="A0A7R9H9I2"/>
<name>A0A7R9H9I2_TIMCR</name>
<proteinExistence type="predicted"/>
<dbReference type="EMBL" id="OC324009">
    <property type="protein sequence ID" value="CAD7413776.1"/>
    <property type="molecule type" value="Genomic_DNA"/>
</dbReference>
<gene>
    <name evidence="1" type="ORF">TCEB3V08_LOCUS11879</name>
</gene>
<accession>A0A7R9H9I2</accession>
<reference evidence="1" key="1">
    <citation type="submission" date="2020-11" db="EMBL/GenBank/DDBJ databases">
        <authorList>
            <person name="Tran Van P."/>
        </authorList>
    </citation>
    <scope>NUCLEOTIDE SEQUENCE</scope>
</reference>
<protein>
    <recommendedName>
        <fullName evidence="2">DUF659 domain-containing protein</fullName>
    </recommendedName>
</protein>